<dbReference type="GO" id="GO:0009307">
    <property type="term" value="P:DNA restriction-modification system"/>
    <property type="evidence" value="ECO:0007669"/>
    <property type="project" value="UniProtKB-KW"/>
</dbReference>
<keyword evidence="2 5" id="KW-0808">Transferase</keyword>
<evidence type="ECO:0000313" key="9">
    <source>
        <dbReference type="Proteomes" id="UP000178315"/>
    </source>
</evidence>
<dbReference type="Proteomes" id="UP000178315">
    <property type="component" value="Unassembled WGS sequence"/>
</dbReference>
<evidence type="ECO:0000313" key="8">
    <source>
        <dbReference type="EMBL" id="OGY72523.1"/>
    </source>
</evidence>
<dbReference type="Gene3D" id="3.40.50.150">
    <property type="entry name" value="Vaccinia Virus protein VP39"/>
    <property type="match status" value="1"/>
</dbReference>
<gene>
    <name evidence="8" type="ORF">A3H61_03000</name>
</gene>
<evidence type="ECO:0000256" key="2">
    <source>
        <dbReference type="ARBA" id="ARBA00022679"/>
    </source>
</evidence>
<dbReference type="PROSITE" id="PS00095">
    <property type="entry name" value="C5_MTASE_2"/>
    <property type="match status" value="1"/>
</dbReference>
<dbReference type="Pfam" id="PF00145">
    <property type="entry name" value="DNA_methylase"/>
    <property type="match status" value="1"/>
</dbReference>
<keyword evidence="3 5" id="KW-0949">S-adenosyl-L-methionine</keyword>
<dbReference type="NCBIfam" id="TIGR00675">
    <property type="entry name" value="dcm"/>
    <property type="match status" value="1"/>
</dbReference>
<reference evidence="8 9" key="1">
    <citation type="journal article" date="2016" name="Nat. Commun.">
        <title>Thousands of microbial genomes shed light on interconnected biogeochemical processes in an aquifer system.</title>
        <authorList>
            <person name="Anantharaman K."/>
            <person name="Brown C.T."/>
            <person name="Hug L.A."/>
            <person name="Sharon I."/>
            <person name="Castelle C.J."/>
            <person name="Probst A.J."/>
            <person name="Thomas B.C."/>
            <person name="Singh A."/>
            <person name="Wilkins M.J."/>
            <person name="Karaoz U."/>
            <person name="Brodie E.L."/>
            <person name="Williams K.H."/>
            <person name="Hubbard S.S."/>
            <person name="Banfield J.F."/>
        </authorList>
    </citation>
    <scope>NUCLEOTIDE SEQUENCE [LARGE SCALE GENOMIC DNA]</scope>
</reference>
<proteinExistence type="inferred from homology"/>
<dbReference type="PANTHER" id="PTHR10629">
    <property type="entry name" value="CYTOSINE-SPECIFIC METHYLTRANSFERASE"/>
    <property type="match status" value="1"/>
</dbReference>
<evidence type="ECO:0000256" key="6">
    <source>
        <dbReference type="RuleBase" id="RU000416"/>
    </source>
</evidence>
<dbReference type="PRINTS" id="PR00105">
    <property type="entry name" value="C5METTRFRASE"/>
</dbReference>
<evidence type="ECO:0000256" key="3">
    <source>
        <dbReference type="ARBA" id="ARBA00022691"/>
    </source>
</evidence>
<dbReference type="GO" id="GO:0003677">
    <property type="term" value="F:DNA binding"/>
    <property type="evidence" value="ECO:0007669"/>
    <property type="project" value="TreeGrafter"/>
</dbReference>
<dbReference type="GO" id="GO:0044027">
    <property type="term" value="P:negative regulation of gene expression via chromosomal CpG island methylation"/>
    <property type="evidence" value="ECO:0007669"/>
    <property type="project" value="TreeGrafter"/>
</dbReference>
<dbReference type="PROSITE" id="PS51679">
    <property type="entry name" value="SAM_MT_C5"/>
    <property type="match status" value="1"/>
</dbReference>
<dbReference type="InterPro" id="IPR031303">
    <property type="entry name" value="C5_meth_CS"/>
</dbReference>
<dbReference type="EMBL" id="MHJU01000030">
    <property type="protein sequence ID" value="OGY72523.1"/>
    <property type="molecule type" value="Genomic_DNA"/>
</dbReference>
<dbReference type="InterPro" id="IPR029063">
    <property type="entry name" value="SAM-dependent_MTases_sf"/>
</dbReference>
<dbReference type="AlphaFoldDB" id="A0A1G2A6J9"/>
<dbReference type="InterPro" id="IPR001525">
    <property type="entry name" value="C5_MeTfrase"/>
</dbReference>
<sequence length="353" mass="39640">MKSKASQKKIPVVDLFSGCGGLSFGLRDAGFEVVLGVDNWQDALDTFVKNHPGAKIYNADLSKERPAEICNKFGIKRGEIEVVVGGPPCQGFSISGKRNPDDPRNKLYKSFVDFVAYLKPKAFIMENVPNLVSMQGGKIRDKIISDFSEHKYRVEWKILDASDFGVPQKRRRVFFVGLLGETAFEFPAEKIVKPITAAEAISDLPEESVSGGHGYLTDPENDYQKEIRRGSNVLYNHEIIVHTEKTRGIIAMVPDGGNYKNLPKKLWDTRKVNIAWTRLNSKKPSYTIDTGHNHIFHYKYNRVPTARESARIQSFPDTFVFWGKNKASHLKQVGNAVPPKLAAAIGKKLLKYI</sequence>
<evidence type="ECO:0000256" key="7">
    <source>
        <dbReference type="RuleBase" id="RU000417"/>
    </source>
</evidence>
<evidence type="ECO:0000256" key="5">
    <source>
        <dbReference type="PROSITE-ProRule" id="PRU01016"/>
    </source>
</evidence>
<dbReference type="GO" id="GO:0032259">
    <property type="term" value="P:methylation"/>
    <property type="evidence" value="ECO:0007669"/>
    <property type="project" value="UniProtKB-KW"/>
</dbReference>
<keyword evidence="4" id="KW-0680">Restriction system</keyword>
<dbReference type="SUPFAM" id="SSF53335">
    <property type="entry name" value="S-adenosyl-L-methionine-dependent methyltransferases"/>
    <property type="match status" value="1"/>
</dbReference>
<accession>A0A1G2A6J9</accession>
<comment type="similarity">
    <text evidence="5 6">Belongs to the class I-like SAM-binding methyltransferase superfamily. C5-methyltransferase family.</text>
</comment>
<evidence type="ECO:0000256" key="4">
    <source>
        <dbReference type="ARBA" id="ARBA00022747"/>
    </source>
</evidence>
<comment type="catalytic activity">
    <reaction evidence="7">
        <text>a 2'-deoxycytidine in DNA + S-adenosyl-L-methionine = a 5-methyl-2'-deoxycytidine in DNA + S-adenosyl-L-homocysteine + H(+)</text>
        <dbReference type="Rhea" id="RHEA:13681"/>
        <dbReference type="Rhea" id="RHEA-COMP:11369"/>
        <dbReference type="Rhea" id="RHEA-COMP:11370"/>
        <dbReference type="ChEBI" id="CHEBI:15378"/>
        <dbReference type="ChEBI" id="CHEBI:57856"/>
        <dbReference type="ChEBI" id="CHEBI:59789"/>
        <dbReference type="ChEBI" id="CHEBI:85452"/>
        <dbReference type="ChEBI" id="CHEBI:85454"/>
        <dbReference type="EC" id="2.1.1.37"/>
    </reaction>
</comment>
<dbReference type="GO" id="GO:0003886">
    <property type="term" value="F:DNA (cytosine-5-)-methyltransferase activity"/>
    <property type="evidence" value="ECO:0007669"/>
    <property type="project" value="UniProtKB-EC"/>
</dbReference>
<dbReference type="PANTHER" id="PTHR10629:SF52">
    <property type="entry name" value="DNA (CYTOSINE-5)-METHYLTRANSFERASE 1"/>
    <property type="match status" value="1"/>
</dbReference>
<feature type="active site" evidence="5">
    <location>
        <position position="89"/>
    </location>
</feature>
<keyword evidence="1 5" id="KW-0489">Methyltransferase</keyword>
<comment type="caution">
    <text evidence="8">The sequence shown here is derived from an EMBL/GenBank/DDBJ whole genome shotgun (WGS) entry which is preliminary data.</text>
</comment>
<dbReference type="InterPro" id="IPR050390">
    <property type="entry name" value="C5-Methyltransferase"/>
</dbReference>
<dbReference type="EC" id="2.1.1.37" evidence="7"/>
<dbReference type="Gene3D" id="3.90.120.10">
    <property type="entry name" value="DNA Methylase, subunit A, domain 2"/>
    <property type="match status" value="1"/>
</dbReference>
<dbReference type="PROSITE" id="PS00094">
    <property type="entry name" value="C5_MTASE_1"/>
    <property type="match status" value="1"/>
</dbReference>
<protein>
    <recommendedName>
        <fullName evidence="7">Cytosine-specific methyltransferase</fullName>
        <ecNumber evidence="7">2.1.1.37</ecNumber>
    </recommendedName>
</protein>
<dbReference type="InterPro" id="IPR018117">
    <property type="entry name" value="C5_DNA_meth_AS"/>
</dbReference>
<organism evidence="8 9">
    <name type="scientific">Candidatus Jacksonbacteria bacterium RIFCSPLOWO2_02_FULL_44_20</name>
    <dbReference type="NCBI Taxonomy" id="1798460"/>
    <lineage>
        <taxon>Bacteria</taxon>
        <taxon>Candidatus Jacksoniibacteriota</taxon>
    </lineage>
</organism>
<name>A0A1G2A6J9_9BACT</name>
<evidence type="ECO:0000256" key="1">
    <source>
        <dbReference type="ARBA" id="ARBA00022603"/>
    </source>
</evidence>